<proteinExistence type="predicted"/>
<reference evidence="2 3" key="1">
    <citation type="submission" date="2017-08" db="EMBL/GenBank/DDBJ databases">
        <title>Virgibacillus indicus sp. nov. and Virgibacillus profoundi sp. nov, two moderately halophilic bacteria isolated from marine sediment by using the Microfluidic Streak Plate.</title>
        <authorList>
            <person name="Xu B."/>
            <person name="Hu B."/>
            <person name="Wang J."/>
            <person name="Zhu Y."/>
            <person name="Huang L."/>
            <person name="Du W."/>
            <person name="Huang Y."/>
        </authorList>
    </citation>
    <scope>NUCLEOTIDE SEQUENCE [LARGE SCALE GENOMIC DNA]</scope>
    <source>
        <strain evidence="2 3">IO3-P2-C2</strain>
    </source>
</reference>
<dbReference type="AlphaFoldDB" id="A0A265NCY4"/>
<dbReference type="EMBL" id="NPMS01000001">
    <property type="protein sequence ID" value="OZU89888.1"/>
    <property type="molecule type" value="Genomic_DNA"/>
</dbReference>
<dbReference type="Gene3D" id="3.60.40.10">
    <property type="entry name" value="PPM-type phosphatase domain"/>
    <property type="match status" value="1"/>
</dbReference>
<accession>A0A265NCY4</accession>
<comment type="caution">
    <text evidence="2">The sequence shown here is derived from an EMBL/GenBank/DDBJ whole genome shotgun (WGS) entry which is preliminary data.</text>
</comment>
<evidence type="ECO:0000259" key="1">
    <source>
        <dbReference type="PROSITE" id="PS51746"/>
    </source>
</evidence>
<dbReference type="OrthoDB" id="9801841at2"/>
<protein>
    <recommendedName>
        <fullName evidence="1">PPM-type phosphatase domain-containing protein</fullName>
    </recommendedName>
</protein>
<gene>
    <name evidence="2" type="ORF">CIL03_01745</name>
</gene>
<dbReference type="PROSITE" id="PS51746">
    <property type="entry name" value="PPM_2"/>
    <property type="match status" value="1"/>
</dbReference>
<sequence>MSLNWQTGIATHKGTKKSKNEDSHLFRIQTDAKGNDIALFIVADGMGGYQVGETASRLAISAFIKWWDKRIDKIVKKKDVITRVLREGENVIRKINKTIMATSKHMGIKMGTTLSLLVLYKGQYGVIHIGDSRIYQMSGWNYGLQQYFHIHEQNGRLLDMENTDVLESDPKLHKLTDDHSWVDSQVKAGTITEEEARNHPKRNVLTQCLGIEGNITPHIEYGNYQSSDLFLVCSDGFHSLFSNSEIKDMLISLEKEYTNLQSICDYLINFSNFREANDNITLILIRNLYGDNTVQKKRKNIFSLFGGNE</sequence>
<dbReference type="SUPFAM" id="SSF81606">
    <property type="entry name" value="PP2C-like"/>
    <property type="match status" value="1"/>
</dbReference>
<dbReference type="Proteomes" id="UP000216498">
    <property type="component" value="Unassembled WGS sequence"/>
</dbReference>
<evidence type="ECO:0000313" key="3">
    <source>
        <dbReference type="Proteomes" id="UP000216498"/>
    </source>
</evidence>
<dbReference type="Pfam" id="PF13672">
    <property type="entry name" value="PP2C_2"/>
    <property type="match status" value="1"/>
</dbReference>
<dbReference type="RefSeq" id="WP_094883489.1">
    <property type="nucleotide sequence ID" value="NZ_NPMS01000001.1"/>
</dbReference>
<feature type="domain" description="PPM-type phosphatase" evidence="1">
    <location>
        <begin position="6"/>
        <end position="287"/>
    </location>
</feature>
<evidence type="ECO:0000313" key="2">
    <source>
        <dbReference type="EMBL" id="OZU89888.1"/>
    </source>
</evidence>
<dbReference type="InterPro" id="IPR001932">
    <property type="entry name" value="PPM-type_phosphatase-like_dom"/>
</dbReference>
<dbReference type="InterPro" id="IPR036457">
    <property type="entry name" value="PPM-type-like_dom_sf"/>
</dbReference>
<dbReference type="SMART" id="SM00331">
    <property type="entry name" value="PP2C_SIG"/>
    <property type="match status" value="1"/>
</dbReference>
<dbReference type="SMART" id="SM00332">
    <property type="entry name" value="PP2Cc"/>
    <property type="match status" value="1"/>
</dbReference>
<organism evidence="2 3">
    <name type="scientific">Virgibacillus indicus</name>
    <dbReference type="NCBI Taxonomy" id="2024554"/>
    <lineage>
        <taxon>Bacteria</taxon>
        <taxon>Bacillati</taxon>
        <taxon>Bacillota</taxon>
        <taxon>Bacilli</taxon>
        <taxon>Bacillales</taxon>
        <taxon>Bacillaceae</taxon>
        <taxon>Virgibacillus</taxon>
    </lineage>
</organism>
<dbReference type="CDD" id="cd00143">
    <property type="entry name" value="PP2Cc"/>
    <property type="match status" value="1"/>
</dbReference>
<name>A0A265NCY4_9BACI</name>
<keyword evidence="3" id="KW-1185">Reference proteome</keyword>